<dbReference type="InterPro" id="IPR036411">
    <property type="entry name" value="TorD-like_sf"/>
</dbReference>
<dbReference type="AlphaFoldDB" id="A0A3B1B3E5"/>
<dbReference type="Pfam" id="PF02613">
    <property type="entry name" value="Nitrate_red_del"/>
    <property type="match status" value="1"/>
</dbReference>
<organism evidence="2">
    <name type="scientific">hydrothermal vent metagenome</name>
    <dbReference type="NCBI Taxonomy" id="652676"/>
    <lineage>
        <taxon>unclassified sequences</taxon>
        <taxon>metagenomes</taxon>
        <taxon>ecological metagenomes</taxon>
    </lineage>
</organism>
<evidence type="ECO:0000256" key="1">
    <source>
        <dbReference type="ARBA" id="ARBA00023063"/>
    </source>
</evidence>
<dbReference type="EMBL" id="UOFX01000012">
    <property type="protein sequence ID" value="VAX06544.1"/>
    <property type="molecule type" value="Genomic_DNA"/>
</dbReference>
<keyword evidence="1" id="KW-0534">Nitrate assimilation</keyword>
<dbReference type="GO" id="GO:0016491">
    <property type="term" value="F:oxidoreductase activity"/>
    <property type="evidence" value="ECO:0007669"/>
    <property type="project" value="UniProtKB-KW"/>
</dbReference>
<sequence>MILHKVLARLLDYPELGLKEHIAEIREALASEPEISKEERQMISEFVDHVAQTELLELEEEYVKTFDMVPEHSLHLTHHLFGDDRGRGPALVDLGEHYKGMGLEARKGELPDYLPLILEYVSTLDDMAARVFLGDAVKVITVVADNLEQSQSRYAPLLRVVEGRGQLLQKAS</sequence>
<dbReference type="GO" id="GO:0042128">
    <property type="term" value="P:nitrate assimilation"/>
    <property type="evidence" value="ECO:0007669"/>
    <property type="project" value="UniProtKB-KW"/>
</dbReference>
<dbReference type="InterPro" id="IPR020945">
    <property type="entry name" value="DMSO/NO3_reduct_chaperone"/>
</dbReference>
<gene>
    <name evidence="2" type="ORF">MNBD_GAMMA26-259</name>
</gene>
<reference evidence="2" key="1">
    <citation type="submission" date="2018-06" db="EMBL/GenBank/DDBJ databases">
        <authorList>
            <person name="Zhirakovskaya E."/>
        </authorList>
    </citation>
    <scope>NUCLEOTIDE SEQUENCE</scope>
</reference>
<dbReference type="PANTHER" id="PTHR43680">
    <property type="entry name" value="NITRATE REDUCTASE MOLYBDENUM COFACTOR ASSEMBLY CHAPERONE"/>
    <property type="match status" value="1"/>
</dbReference>
<dbReference type="InterPro" id="IPR003765">
    <property type="entry name" value="NO3_reductase_chaperone_NarJ"/>
</dbReference>
<name>A0A3B1B3E5_9ZZZZ</name>
<dbReference type="PANTHER" id="PTHR43680:SF2">
    <property type="entry name" value="NITRATE REDUCTASE MOLYBDENUM COFACTOR ASSEMBLY CHAPERONE NARJ"/>
    <property type="match status" value="1"/>
</dbReference>
<proteinExistence type="predicted"/>
<protein>
    <submittedName>
        <fullName evidence="2">Respiratory nitrate reductase delta chain</fullName>
        <ecNumber evidence="2">1.7.99.4</ecNumber>
    </submittedName>
</protein>
<accession>A0A3B1B3E5</accession>
<keyword evidence="2" id="KW-0560">Oxidoreductase</keyword>
<evidence type="ECO:0000313" key="2">
    <source>
        <dbReference type="EMBL" id="VAX06544.1"/>
    </source>
</evidence>
<dbReference type="GO" id="GO:0051082">
    <property type="term" value="F:unfolded protein binding"/>
    <property type="evidence" value="ECO:0007669"/>
    <property type="project" value="InterPro"/>
</dbReference>
<dbReference type="GO" id="GO:0016530">
    <property type="term" value="F:metallochaperone activity"/>
    <property type="evidence" value="ECO:0007669"/>
    <property type="project" value="TreeGrafter"/>
</dbReference>
<dbReference type="NCBIfam" id="TIGR00684">
    <property type="entry name" value="narJ"/>
    <property type="match status" value="1"/>
</dbReference>
<dbReference type="Gene3D" id="1.10.3480.10">
    <property type="entry name" value="TorD-like"/>
    <property type="match status" value="1"/>
</dbReference>
<dbReference type="EC" id="1.7.99.4" evidence="2"/>
<dbReference type="GO" id="GO:0051131">
    <property type="term" value="P:chaperone-mediated protein complex assembly"/>
    <property type="evidence" value="ECO:0007669"/>
    <property type="project" value="InterPro"/>
</dbReference>
<dbReference type="SUPFAM" id="SSF89155">
    <property type="entry name" value="TorD-like"/>
    <property type="match status" value="1"/>
</dbReference>